<dbReference type="Proteomes" id="UP000006735">
    <property type="component" value="Chromosome"/>
</dbReference>
<protein>
    <submittedName>
        <fullName evidence="2">Uncharacterized protein</fullName>
    </submittedName>
</protein>
<dbReference type="EMBL" id="AE013598">
    <property type="protein sequence ID" value="AAW77347.1"/>
    <property type="molecule type" value="Genomic_DNA"/>
</dbReference>
<dbReference type="HOGENOM" id="CLU_1440543_0_0_6"/>
<accession>Q5GVC6</accession>
<proteinExistence type="predicted"/>
<keyword evidence="3" id="KW-1185">Reference proteome</keyword>
<reference evidence="2 3" key="1">
    <citation type="journal article" date="2005" name="Nucleic Acids Res.">
        <title>The genome sequence of Xanthomonas oryzae pathovar oryzae KACC10331, the bacterial blight pathogen of rice.</title>
        <authorList>
            <person name="Lee B.M."/>
            <person name="Park Y.J."/>
            <person name="Park D.S."/>
            <person name="Kang H.W."/>
            <person name="Kim J.G."/>
            <person name="Song E.S."/>
            <person name="Park I.C."/>
            <person name="Yoon U.H."/>
            <person name="Hahn J.H."/>
            <person name="Koo B.S."/>
            <person name="Lee G.B."/>
            <person name="Kim H."/>
            <person name="Park H.S."/>
            <person name="Yoon K.O."/>
            <person name="Kim J.H."/>
            <person name="Jung C.H."/>
            <person name="Koh N.H."/>
            <person name="Seo J.S."/>
            <person name="Go S.J."/>
        </authorList>
    </citation>
    <scope>NUCLEOTIDE SEQUENCE [LARGE SCALE GENOMIC DNA]</scope>
    <source>
        <strain evidence="3">KACC10331 / KXO85</strain>
    </source>
</reference>
<evidence type="ECO:0000313" key="3">
    <source>
        <dbReference type="Proteomes" id="UP000006735"/>
    </source>
</evidence>
<evidence type="ECO:0000256" key="1">
    <source>
        <dbReference type="SAM" id="MobiDB-lite"/>
    </source>
</evidence>
<organism evidence="2 3">
    <name type="scientific">Xanthomonas oryzae pv. oryzae (strain KACC10331 / KXO85)</name>
    <dbReference type="NCBI Taxonomy" id="291331"/>
    <lineage>
        <taxon>Bacteria</taxon>
        <taxon>Pseudomonadati</taxon>
        <taxon>Pseudomonadota</taxon>
        <taxon>Gammaproteobacteria</taxon>
        <taxon>Lysobacterales</taxon>
        <taxon>Lysobacteraceae</taxon>
        <taxon>Xanthomonas</taxon>
    </lineage>
</organism>
<dbReference type="STRING" id="291331.XOO4093"/>
<name>Q5GVC6_XANOR</name>
<gene>
    <name evidence="2" type="ordered locus">XOO4093</name>
</gene>
<dbReference type="AlphaFoldDB" id="Q5GVC6"/>
<feature type="region of interest" description="Disordered" evidence="1">
    <location>
        <begin position="122"/>
        <end position="141"/>
    </location>
</feature>
<dbReference type="KEGG" id="xoo:XOO4093"/>
<sequence>MHQSAGASRAQSQDVYGCACMRGRSLEGVPMIILSIAQRAGLALLLGLLASAAPLAAAELEEEIINPSEVIFRDWQPYDDGGDDLRLQTRRVGDELVYFRKVRFDREQGYVDAQGESIDRLQARPSARDRSAGSISDRYDGDDRYAGDGGYRGFGGPIRLCASRHRPDGQIYDGNGLYGAAPYSSPHNRDARQRYIGPGYIGSCDLSGCRELHPLGCYDLR</sequence>
<evidence type="ECO:0000313" key="2">
    <source>
        <dbReference type="EMBL" id="AAW77347.1"/>
    </source>
</evidence>